<name>A0A2S2C520_9NOCA</name>
<feature type="compositionally biased region" description="Basic and acidic residues" evidence="1">
    <location>
        <begin position="18"/>
        <end position="41"/>
    </location>
</feature>
<evidence type="ECO:0000313" key="2">
    <source>
        <dbReference type="EMBL" id="AWK75997.1"/>
    </source>
</evidence>
<sequence length="92" mass="9700">MVGLSSLAARGVGTDRPGTGEDRRNPVVGSHTHDERHEKAAKSLPTVTPSPANNVPAAARTATGRRNCSSPCAPWPILPAPTLRYSEHPVIQ</sequence>
<proteinExistence type="predicted"/>
<accession>A0A2S2C520</accession>
<dbReference type="AlphaFoldDB" id="A0A2S2C520"/>
<reference evidence="2 3" key="1">
    <citation type="submission" date="2017-05" db="EMBL/GenBank/DDBJ databases">
        <title>Isolation of Rhodococcus sp. S2-17 biodegrading of BP-3.</title>
        <authorList>
            <person name="Lee Y."/>
            <person name="Kim K.H."/>
            <person name="Chun B.H."/>
            <person name="Jung H.S."/>
            <person name="Jeon C.O."/>
        </authorList>
    </citation>
    <scope>NUCLEOTIDE SEQUENCE [LARGE SCALE GENOMIC DNA]</scope>
    <source>
        <strain evidence="2 3">S2-17</strain>
        <plasmid evidence="3">prb98</plasmid>
    </source>
</reference>
<protein>
    <submittedName>
        <fullName evidence="2">Uncharacterized protein</fullName>
    </submittedName>
</protein>
<geneLocation type="plasmid" evidence="3">
    <name>prb98</name>
</geneLocation>
<gene>
    <name evidence="2" type="ORF">CBI38_30825</name>
</gene>
<dbReference type="EMBL" id="CP021355">
    <property type="protein sequence ID" value="AWK75997.1"/>
    <property type="molecule type" value="Genomic_DNA"/>
</dbReference>
<keyword evidence="2" id="KW-0614">Plasmid</keyword>
<keyword evidence="3" id="KW-1185">Reference proteome</keyword>
<dbReference type="KEGG" id="roz:CBI38_30825"/>
<dbReference type="Proteomes" id="UP000245711">
    <property type="component" value="Plasmid pRB98"/>
</dbReference>
<feature type="region of interest" description="Disordered" evidence="1">
    <location>
        <begin position="1"/>
        <end position="73"/>
    </location>
</feature>
<evidence type="ECO:0000313" key="3">
    <source>
        <dbReference type="Proteomes" id="UP000245711"/>
    </source>
</evidence>
<evidence type="ECO:0000256" key="1">
    <source>
        <dbReference type="SAM" id="MobiDB-lite"/>
    </source>
</evidence>
<organism evidence="2 3">
    <name type="scientific">Rhodococcus oxybenzonivorans</name>
    <dbReference type="NCBI Taxonomy" id="1990687"/>
    <lineage>
        <taxon>Bacteria</taxon>
        <taxon>Bacillati</taxon>
        <taxon>Actinomycetota</taxon>
        <taxon>Actinomycetes</taxon>
        <taxon>Mycobacteriales</taxon>
        <taxon>Nocardiaceae</taxon>
        <taxon>Rhodococcus</taxon>
    </lineage>
</organism>